<dbReference type="EMBL" id="CP059399">
    <property type="protein sequence ID" value="QLY34488.1"/>
    <property type="molecule type" value="Genomic_DNA"/>
</dbReference>
<dbReference type="PANTHER" id="PTHR36852">
    <property type="entry name" value="PROTEIN GVPL 2"/>
    <property type="match status" value="1"/>
</dbReference>
<dbReference type="Pfam" id="PF06386">
    <property type="entry name" value="GvpL_GvpF"/>
    <property type="match status" value="1"/>
</dbReference>
<accession>A0A7D6ZFR2</accession>
<dbReference type="InterPro" id="IPR009430">
    <property type="entry name" value="GvpL/GvpF"/>
</dbReference>
<sequence>MGPTAVWIYAVHHSADTGPIGIGENRTGVRSNRAVTGVSGEEVRVVEADGLAAVVGSVPLTDFAPDALQRNLNDLDWLAGTAQAHNAVIESVAAGRTVVPVRLAVLCHDDDGVRAMLAERHDDFTEALSLVEGRAEWGVKVFAHPEPAEEPGQRPASGADYLRGRRDALHRNETERDEAARAADELFQALCPYAVASRHRPLTDSSLAGRETPMLLNAAYLVDEARADEFRTALDEFTDHPLLEVEPTGPWLPYSFVGAIGDGNP</sequence>
<dbReference type="PANTHER" id="PTHR36852:SF1">
    <property type="entry name" value="PROTEIN GVPL 2"/>
    <property type="match status" value="1"/>
</dbReference>
<organism evidence="4 5">
    <name type="scientific">Nocardia huaxiensis</name>
    <dbReference type="NCBI Taxonomy" id="2755382"/>
    <lineage>
        <taxon>Bacteria</taxon>
        <taxon>Bacillati</taxon>
        <taxon>Actinomycetota</taxon>
        <taxon>Actinomycetes</taxon>
        <taxon>Mycobacteriales</taxon>
        <taxon>Nocardiaceae</taxon>
        <taxon>Nocardia</taxon>
    </lineage>
</organism>
<name>A0A7D6ZFR2_9NOCA</name>
<comment type="subcellular location">
    <subcellularLocation>
        <location evidence="2">Gas vesicle</location>
    </subcellularLocation>
</comment>
<protein>
    <submittedName>
        <fullName evidence="4">GvpL/GvpF family gas vesicle protein</fullName>
    </submittedName>
</protein>
<reference evidence="4 5" key="1">
    <citation type="submission" date="2020-07" db="EMBL/GenBank/DDBJ databases">
        <authorList>
            <person name="Zhuang K."/>
            <person name="Ran Y."/>
        </authorList>
    </citation>
    <scope>NUCLEOTIDE SEQUENCE [LARGE SCALE GENOMIC DNA]</scope>
    <source>
        <strain evidence="4 5">WCH-YHL-001</strain>
    </source>
</reference>
<comment type="similarity">
    <text evidence="3">Belongs to the gas vesicle GvpF/GvpL family.</text>
</comment>
<evidence type="ECO:0000256" key="2">
    <source>
        <dbReference type="ARBA" id="ARBA00035108"/>
    </source>
</evidence>
<dbReference type="GO" id="GO:0031412">
    <property type="term" value="P:gas vesicle organization"/>
    <property type="evidence" value="ECO:0007669"/>
    <property type="project" value="InterPro"/>
</dbReference>
<keyword evidence="1" id="KW-0304">Gas vesicle</keyword>
<dbReference type="GO" id="GO:0031411">
    <property type="term" value="C:gas vesicle"/>
    <property type="evidence" value="ECO:0007669"/>
    <property type="project" value="UniProtKB-SubCell"/>
</dbReference>
<evidence type="ECO:0000313" key="5">
    <source>
        <dbReference type="Proteomes" id="UP000515512"/>
    </source>
</evidence>
<evidence type="ECO:0000256" key="3">
    <source>
        <dbReference type="ARBA" id="ARBA00035643"/>
    </source>
</evidence>
<evidence type="ECO:0000256" key="1">
    <source>
        <dbReference type="ARBA" id="ARBA00022987"/>
    </source>
</evidence>
<dbReference type="Proteomes" id="UP000515512">
    <property type="component" value="Chromosome"/>
</dbReference>
<proteinExistence type="inferred from homology"/>
<evidence type="ECO:0000313" key="4">
    <source>
        <dbReference type="EMBL" id="QLY34488.1"/>
    </source>
</evidence>
<dbReference type="AlphaFoldDB" id="A0A7D6ZFR2"/>
<keyword evidence="5" id="KW-1185">Reference proteome</keyword>
<dbReference type="KEGG" id="nhu:H0264_18330"/>
<gene>
    <name evidence="4" type="ORF">H0264_18330</name>
</gene>